<gene>
    <name evidence="1" type="ORF">PAECIP111894_05197</name>
</gene>
<evidence type="ECO:0000313" key="1">
    <source>
        <dbReference type="EMBL" id="CAH1059011.1"/>
    </source>
</evidence>
<reference evidence="1" key="1">
    <citation type="submission" date="2021-12" db="EMBL/GenBank/DDBJ databases">
        <authorList>
            <person name="Criscuolo A."/>
        </authorList>
    </citation>
    <scope>NUCLEOTIDE SEQUENCE</scope>
    <source>
        <strain evidence="1">CIP111894</strain>
    </source>
</reference>
<evidence type="ECO:0000313" key="2">
    <source>
        <dbReference type="Proteomes" id="UP000838749"/>
    </source>
</evidence>
<name>A0ABM9BJU1_9BACL</name>
<protein>
    <submittedName>
        <fullName evidence="1">Uncharacterized protein</fullName>
    </submittedName>
</protein>
<comment type="caution">
    <text evidence="1">The sequence shown here is derived from an EMBL/GenBank/DDBJ whole genome shotgun (WGS) entry which is preliminary data.</text>
</comment>
<keyword evidence="2" id="KW-1185">Reference proteome</keyword>
<dbReference type="Proteomes" id="UP000838749">
    <property type="component" value="Unassembled WGS sequence"/>
</dbReference>
<sequence length="40" mass="4476">MGKNTAEIAAKYGFVDINYKLYYGLRTFNADGYAALIIII</sequence>
<accession>A0ABM9BJU1</accession>
<organism evidence="1 2">
    <name type="scientific">Paenibacillus pseudetheri</name>
    <dbReference type="NCBI Taxonomy" id="2897682"/>
    <lineage>
        <taxon>Bacteria</taxon>
        <taxon>Bacillati</taxon>
        <taxon>Bacillota</taxon>
        <taxon>Bacilli</taxon>
        <taxon>Bacillales</taxon>
        <taxon>Paenibacillaceae</taxon>
        <taxon>Paenibacillus</taxon>
    </lineage>
</organism>
<dbReference type="EMBL" id="CAKMAB010000043">
    <property type="protein sequence ID" value="CAH1059011.1"/>
    <property type="molecule type" value="Genomic_DNA"/>
</dbReference>
<proteinExistence type="predicted"/>